<keyword evidence="1" id="KW-1185">Reference proteome</keyword>
<proteinExistence type="predicted"/>
<evidence type="ECO:0000313" key="1">
    <source>
        <dbReference type="Proteomes" id="UP000887563"/>
    </source>
</evidence>
<evidence type="ECO:0000313" key="2">
    <source>
        <dbReference type="WBParaSite" id="Minc3s00560g14292"/>
    </source>
</evidence>
<name>A0A914LIQ5_MELIC</name>
<organism evidence="1 2">
    <name type="scientific">Meloidogyne incognita</name>
    <name type="common">Southern root-knot nematode worm</name>
    <name type="synonym">Oxyuris incognita</name>
    <dbReference type="NCBI Taxonomy" id="6306"/>
    <lineage>
        <taxon>Eukaryota</taxon>
        <taxon>Metazoa</taxon>
        <taxon>Ecdysozoa</taxon>
        <taxon>Nematoda</taxon>
        <taxon>Chromadorea</taxon>
        <taxon>Rhabditida</taxon>
        <taxon>Tylenchina</taxon>
        <taxon>Tylenchomorpha</taxon>
        <taxon>Tylenchoidea</taxon>
        <taxon>Meloidogynidae</taxon>
        <taxon>Meloidogyninae</taxon>
        <taxon>Meloidogyne</taxon>
        <taxon>Meloidogyne incognita group</taxon>
    </lineage>
</organism>
<dbReference type="WBParaSite" id="Minc3s00560g14292">
    <property type="protein sequence ID" value="Minc3s00560g14292"/>
    <property type="gene ID" value="Minc3s00560g14292"/>
</dbReference>
<reference evidence="2" key="1">
    <citation type="submission" date="2022-11" db="UniProtKB">
        <authorList>
            <consortium name="WormBaseParasite"/>
        </authorList>
    </citation>
    <scope>IDENTIFICATION</scope>
</reference>
<sequence>MRTFTDPEIKTTKTISTTTKKRRIITSGPDLYSKKSNKENNKLELKANIYELGCLSGNYKKLHRDNLDKQCKMVEENYNKECEEENWTNLTICYKSKLDPYYLDDQINERIKLKNIQYSGRKCIKPGQHGLRIRVCARRISFTRDDVNHNYTIKYKIHAKLGFTYSHKRQNIYCTKYSLWRFWIFATGGVAQESRSRKILHLDN</sequence>
<accession>A0A914LIQ5</accession>
<protein>
    <submittedName>
        <fullName evidence="2">Uncharacterized protein</fullName>
    </submittedName>
</protein>
<dbReference type="AlphaFoldDB" id="A0A914LIQ5"/>
<dbReference type="Proteomes" id="UP000887563">
    <property type="component" value="Unplaced"/>
</dbReference>